<proteinExistence type="predicted"/>
<dbReference type="AlphaFoldDB" id="A0A4V2JIN4"/>
<evidence type="ECO:0000313" key="1">
    <source>
        <dbReference type="EMBL" id="TBO59191.1"/>
    </source>
</evidence>
<reference evidence="1 2" key="1">
    <citation type="submission" date="2019-02" db="EMBL/GenBank/DDBJ databases">
        <title>Draft Genome Sequence of Streptomyces sp. AM-2504, identified by 16S rRNA comparative analysis as a Streptomyces Kasugaensis strain.</title>
        <authorList>
            <person name="Napolioni V."/>
            <person name="Giuliodori A.M."/>
            <person name="Spurio R."/>
            <person name="Fabbretti A."/>
        </authorList>
    </citation>
    <scope>NUCLEOTIDE SEQUENCE [LARGE SCALE GENOMIC DNA]</scope>
    <source>
        <strain evidence="1 2">AM-2504</strain>
    </source>
</reference>
<keyword evidence="2" id="KW-1185">Reference proteome</keyword>
<gene>
    <name evidence="1" type="ORF">EYS09_13395</name>
</gene>
<dbReference type="Proteomes" id="UP000292452">
    <property type="component" value="Unassembled WGS sequence"/>
</dbReference>
<name>A0A4V2JIN4_STRKA</name>
<dbReference type="EMBL" id="SIXH01000093">
    <property type="protein sequence ID" value="TBO59191.1"/>
    <property type="molecule type" value="Genomic_DNA"/>
</dbReference>
<accession>A0A4V2JIN4</accession>
<organism evidence="1 2">
    <name type="scientific">Streptomyces kasugaensis</name>
    <dbReference type="NCBI Taxonomy" id="1946"/>
    <lineage>
        <taxon>Bacteria</taxon>
        <taxon>Bacillati</taxon>
        <taxon>Actinomycetota</taxon>
        <taxon>Actinomycetes</taxon>
        <taxon>Kitasatosporales</taxon>
        <taxon>Streptomycetaceae</taxon>
        <taxon>Streptomyces</taxon>
    </lineage>
</organism>
<evidence type="ECO:0000313" key="2">
    <source>
        <dbReference type="Proteomes" id="UP000292452"/>
    </source>
</evidence>
<comment type="caution">
    <text evidence="1">The sequence shown here is derived from an EMBL/GenBank/DDBJ whole genome shotgun (WGS) entry which is preliminary data.</text>
</comment>
<dbReference type="RefSeq" id="WP_131123356.1">
    <property type="nucleotide sequence ID" value="NZ_SIXH01000093.1"/>
</dbReference>
<evidence type="ECO:0008006" key="3">
    <source>
        <dbReference type="Google" id="ProtNLM"/>
    </source>
</evidence>
<sequence length="216" mass="23435">MAYIEKVFSVSPALPHFDFDAQLRVDLPAGSQISVLGRFEVDGRPVTSSRTMEFITALAAAGGSMSRDGLHHRMYERDVSASTLPTLAYRARKLGIAVHYVAPGRRYVLPEPVAVDALTALALVEAGRPADALLLYQGPCLPECDSPFAVSLRHKVEDRLVRAVLDSGDQELIKVTSRLIDHWELAEPAVTGDDPCSAVLSDSYLRSLGLPPAGRR</sequence>
<protein>
    <recommendedName>
        <fullName evidence="3">Transcriptional regulator</fullName>
    </recommendedName>
</protein>